<evidence type="ECO:0000313" key="1">
    <source>
        <dbReference type="EMBL" id="MDP5273689.1"/>
    </source>
</evidence>
<accession>A0ABT9IY08</accession>
<dbReference type="EMBL" id="JAVAMP010000002">
    <property type="protein sequence ID" value="MDP5273689.1"/>
    <property type="molecule type" value="Genomic_DNA"/>
</dbReference>
<proteinExistence type="predicted"/>
<dbReference type="RefSeq" id="WP_305990996.1">
    <property type="nucleotide sequence ID" value="NZ_JAVAMP010000002.1"/>
</dbReference>
<evidence type="ECO:0000313" key="2">
    <source>
        <dbReference type="Proteomes" id="UP001231941"/>
    </source>
</evidence>
<name>A0ABT9IY08_9BACL</name>
<gene>
    <name evidence="1" type="ORF">Q5Y73_06210</name>
</gene>
<dbReference type="Proteomes" id="UP001231941">
    <property type="component" value="Unassembled WGS sequence"/>
</dbReference>
<protein>
    <submittedName>
        <fullName evidence="1">Uncharacterized protein</fullName>
    </submittedName>
</protein>
<reference evidence="1 2" key="1">
    <citation type="submission" date="2023-08" db="EMBL/GenBank/DDBJ databases">
        <authorList>
            <person name="Park J.-S."/>
        </authorList>
    </citation>
    <scope>NUCLEOTIDE SEQUENCE [LARGE SCALE GENOMIC DNA]</scope>
    <source>
        <strain evidence="1 2">2205SS18-9</strain>
    </source>
</reference>
<sequence>MLSKKELLTQNNLNSAYISKTDTNDQSVSSNISIQGGVLTLKDTVLTDSANVDYFKIDPQGNKVVIYDGVNDQELKVYSSSGTEFTQVRTINGETLSYGLIDVGGVDHLKINTNSGKNVVFGGNVGIGISEPSADLHVDGIAKLSTVELGNQASSTTHAVRADRNISTGNGLSGGGNLTSNRTLSVVYGGTNGNYGTSTSVARSDHTHDYLPLSGGTVTGTVTATTVQGTSAKLTGSFVIPVGANKYAT</sequence>
<comment type="caution">
    <text evidence="1">The sequence shown here is derived from an EMBL/GenBank/DDBJ whole genome shotgun (WGS) entry which is preliminary data.</text>
</comment>
<organism evidence="1 2">
    <name type="scientific">Chengkuizengella axinellae</name>
    <dbReference type="NCBI Taxonomy" id="3064388"/>
    <lineage>
        <taxon>Bacteria</taxon>
        <taxon>Bacillati</taxon>
        <taxon>Bacillota</taxon>
        <taxon>Bacilli</taxon>
        <taxon>Bacillales</taxon>
        <taxon>Paenibacillaceae</taxon>
        <taxon>Chengkuizengella</taxon>
    </lineage>
</organism>
<keyword evidence="2" id="KW-1185">Reference proteome</keyword>